<dbReference type="InterPro" id="IPR028087">
    <property type="entry name" value="Tad_N"/>
</dbReference>
<keyword evidence="1" id="KW-0472">Membrane</keyword>
<gene>
    <name evidence="3" type="ORF">CVS27_03015</name>
</gene>
<dbReference type="Pfam" id="PF13400">
    <property type="entry name" value="Tad"/>
    <property type="match status" value="1"/>
</dbReference>
<keyword evidence="1" id="KW-1133">Transmembrane helix</keyword>
<dbReference type="EMBL" id="PPXC01000002">
    <property type="protein sequence ID" value="POH74854.1"/>
    <property type="molecule type" value="Genomic_DNA"/>
</dbReference>
<comment type="caution">
    <text evidence="3">The sequence shown here is derived from an EMBL/GenBank/DDBJ whole genome shotgun (WGS) entry which is preliminary data.</text>
</comment>
<protein>
    <recommendedName>
        <fullName evidence="2">Putative Flp pilus-assembly TadG-like N-terminal domain-containing protein</fullName>
    </recommendedName>
</protein>
<dbReference type="AlphaFoldDB" id="A0A2S4A0H6"/>
<evidence type="ECO:0000256" key="1">
    <source>
        <dbReference type="SAM" id="Phobius"/>
    </source>
</evidence>
<evidence type="ECO:0000313" key="4">
    <source>
        <dbReference type="Proteomes" id="UP000237061"/>
    </source>
</evidence>
<dbReference type="Proteomes" id="UP000237061">
    <property type="component" value="Unassembled WGS sequence"/>
</dbReference>
<proteinExistence type="predicted"/>
<accession>A0A2S4A0H6</accession>
<dbReference type="RefSeq" id="WP_103464261.1">
    <property type="nucleotide sequence ID" value="NZ_PPXC01000002.1"/>
</dbReference>
<evidence type="ECO:0000259" key="2">
    <source>
        <dbReference type="Pfam" id="PF13400"/>
    </source>
</evidence>
<name>A0A2S4A0H6_ARTGL</name>
<keyword evidence="1" id="KW-0812">Transmembrane</keyword>
<organism evidence="3 4">
    <name type="scientific">Arthrobacter glacialis</name>
    <dbReference type="NCBI Taxonomy" id="1664"/>
    <lineage>
        <taxon>Bacteria</taxon>
        <taxon>Bacillati</taxon>
        <taxon>Actinomycetota</taxon>
        <taxon>Actinomycetes</taxon>
        <taxon>Micrococcales</taxon>
        <taxon>Micrococcaceae</taxon>
        <taxon>Arthrobacter</taxon>
    </lineage>
</organism>
<feature type="domain" description="Putative Flp pilus-assembly TadG-like N-terminal" evidence="2">
    <location>
        <begin position="18"/>
        <end position="61"/>
    </location>
</feature>
<feature type="transmembrane region" description="Helical" evidence="1">
    <location>
        <begin position="21"/>
        <end position="46"/>
    </location>
</feature>
<reference evidence="3 4" key="1">
    <citation type="submission" date="2018-01" db="EMBL/GenBank/DDBJ databases">
        <title>Arthrobacter sp. nov., from glaciers in China.</title>
        <authorList>
            <person name="Liu Q."/>
            <person name="Xin Y.-H."/>
        </authorList>
    </citation>
    <scope>NUCLEOTIDE SEQUENCE [LARGE SCALE GENOMIC DNA]</scope>
    <source>
        <strain evidence="3 4">HLT2-12-2</strain>
    </source>
</reference>
<sequence length="341" mass="35499">MRRIINNLKGSPTQSERGATAVITAILMVVLLAFAAIAIDVGMLYASRAQLQNGADAASLAIANKCAKGTCVQAENEVTAADFAKFNSNDQLAEFKSVTRPTSNSVNVVVSKDAANGNPVQLAFANIFGTSEADVSASATASWGPPESGTSVPWTFGKCVFDKSLTATQKAELADTGNFTGDPSGAHVLLRSDTNAVYTPECPTSAYPTGGFGWLDLEGGKCEATVDVGTGQAGSKPGNSIDNLCKPQLDGMLAKPILIPIFSSSTDKGGQHAEYTIYGFAAFQVTGWKFNPENHPDSLAPACTGNCRGFMGYFTRFVSLDEGLSLGTGPNLGGSIVRLTN</sequence>
<evidence type="ECO:0000313" key="3">
    <source>
        <dbReference type="EMBL" id="POH74854.1"/>
    </source>
</evidence>
<keyword evidence="4" id="KW-1185">Reference proteome</keyword>